<dbReference type="InterPro" id="IPR000182">
    <property type="entry name" value="GNAT_dom"/>
</dbReference>
<dbReference type="Pfam" id="PF00583">
    <property type="entry name" value="Acetyltransf_1"/>
    <property type="match status" value="1"/>
</dbReference>
<protein>
    <submittedName>
        <fullName evidence="4">GNAT family N-acetyltransferase</fullName>
    </submittedName>
</protein>
<dbReference type="EMBL" id="VTPX01000014">
    <property type="protein sequence ID" value="KAA0016047.1"/>
    <property type="molecule type" value="Genomic_DNA"/>
</dbReference>
<evidence type="ECO:0000259" key="3">
    <source>
        <dbReference type="PROSITE" id="PS51186"/>
    </source>
</evidence>
<dbReference type="GO" id="GO:0016747">
    <property type="term" value="F:acyltransferase activity, transferring groups other than amino-acyl groups"/>
    <property type="evidence" value="ECO:0007669"/>
    <property type="project" value="InterPro"/>
</dbReference>
<evidence type="ECO:0000313" key="5">
    <source>
        <dbReference type="Proteomes" id="UP000466024"/>
    </source>
</evidence>
<proteinExistence type="predicted"/>
<keyword evidence="5" id="KW-1185">Reference proteome</keyword>
<dbReference type="AlphaFoldDB" id="A0A640W7T9"/>
<feature type="domain" description="N-acetyltransferase" evidence="3">
    <location>
        <begin position="4"/>
        <end position="155"/>
    </location>
</feature>
<dbReference type="PROSITE" id="PS51186">
    <property type="entry name" value="GNAT"/>
    <property type="match status" value="1"/>
</dbReference>
<evidence type="ECO:0000256" key="1">
    <source>
        <dbReference type="ARBA" id="ARBA00022679"/>
    </source>
</evidence>
<keyword evidence="1 4" id="KW-0808">Transferase</keyword>
<accession>A0A640W7T9</accession>
<dbReference type="SUPFAM" id="SSF55729">
    <property type="entry name" value="Acyl-CoA N-acyltransferases (Nat)"/>
    <property type="match status" value="1"/>
</dbReference>
<name>A0A640W7T9_9GAMM</name>
<reference evidence="4 5" key="1">
    <citation type="submission" date="2019-08" db="EMBL/GenBank/DDBJ databases">
        <title>Bioinformatics analysis of the strain L3 and L5.</title>
        <authorList>
            <person name="Li X."/>
        </authorList>
    </citation>
    <scope>NUCLEOTIDE SEQUENCE [LARGE SCALE GENOMIC DNA]</scope>
    <source>
        <strain evidence="4 5">L3</strain>
    </source>
</reference>
<evidence type="ECO:0000313" key="4">
    <source>
        <dbReference type="EMBL" id="KAA0016047.1"/>
    </source>
</evidence>
<dbReference type="Proteomes" id="UP000466024">
    <property type="component" value="Unassembled WGS sequence"/>
</dbReference>
<dbReference type="RefSeq" id="WP_149437038.1">
    <property type="nucleotide sequence ID" value="NZ_VTPX01000014.1"/>
</dbReference>
<dbReference type="PANTHER" id="PTHR43877">
    <property type="entry name" value="AMINOALKYLPHOSPHONATE N-ACETYLTRANSFERASE-RELATED-RELATED"/>
    <property type="match status" value="1"/>
</dbReference>
<dbReference type="InterPro" id="IPR050832">
    <property type="entry name" value="Bact_Acetyltransf"/>
</dbReference>
<dbReference type="Gene3D" id="3.40.630.30">
    <property type="match status" value="1"/>
</dbReference>
<evidence type="ECO:0000256" key="2">
    <source>
        <dbReference type="ARBA" id="ARBA00023315"/>
    </source>
</evidence>
<gene>
    <name evidence="4" type="ORF">F0A16_18610</name>
</gene>
<organism evidence="4 5">
    <name type="scientific">Salinicola corii</name>
    <dbReference type="NCBI Taxonomy" id="2606937"/>
    <lineage>
        <taxon>Bacteria</taxon>
        <taxon>Pseudomonadati</taxon>
        <taxon>Pseudomonadota</taxon>
        <taxon>Gammaproteobacteria</taxon>
        <taxon>Oceanospirillales</taxon>
        <taxon>Halomonadaceae</taxon>
        <taxon>Salinicola</taxon>
    </lineage>
</organism>
<dbReference type="InterPro" id="IPR016181">
    <property type="entry name" value="Acyl_CoA_acyltransferase"/>
</dbReference>
<sequence length="162" mass="18153">MADNRWRPALPTDLARIAEWIGTARALERWAGPGLSWPTDGAKLWREIDGGSLLSFCLVTGSEPLAFGQLVVKGERHYHLARIIVSPSRRRQGLGEALCRQLLDEARQRRAERVTLNVFADNRAAIDLYRRLGFTDCGSADSRGIRPMQLRQFAANVDNDVP</sequence>
<keyword evidence="2" id="KW-0012">Acyltransferase</keyword>
<comment type="caution">
    <text evidence="4">The sequence shown here is derived from an EMBL/GenBank/DDBJ whole genome shotgun (WGS) entry which is preliminary data.</text>
</comment>
<dbReference type="CDD" id="cd04301">
    <property type="entry name" value="NAT_SF"/>
    <property type="match status" value="1"/>
</dbReference>